<comment type="caution">
    <text evidence="1">The sequence shown here is derived from an EMBL/GenBank/DDBJ whole genome shotgun (WGS) entry which is preliminary data.</text>
</comment>
<dbReference type="Proteomes" id="UP001596142">
    <property type="component" value="Unassembled WGS sequence"/>
</dbReference>
<sequence>MSVLLFKNKNVIVEGKVIEHTVPYREKFYQLQLGGGAIYGKGKLVPGTVELEFVSGIEINHNDQCELIIEDRKVNLRIKKISALVLDNGDIEYKVEGTYMN</sequence>
<reference evidence="2" key="1">
    <citation type="journal article" date="2019" name="Int. J. Syst. Evol. Microbiol.">
        <title>The Global Catalogue of Microorganisms (GCM) 10K type strain sequencing project: providing services to taxonomists for standard genome sequencing and annotation.</title>
        <authorList>
            <consortium name="The Broad Institute Genomics Platform"/>
            <consortium name="The Broad Institute Genome Sequencing Center for Infectious Disease"/>
            <person name="Wu L."/>
            <person name="Ma J."/>
        </authorList>
    </citation>
    <scope>NUCLEOTIDE SEQUENCE [LARGE SCALE GENOMIC DNA]</scope>
    <source>
        <strain evidence="2">CECT 7184</strain>
    </source>
</reference>
<name>A0ABW0YH56_9BACI</name>
<keyword evidence="2" id="KW-1185">Reference proteome</keyword>
<evidence type="ECO:0000313" key="1">
    <source>
        <dbReference type="EMBL" id="MFC5711735.1"/>
    </source>
</evidence>
<organism evidence="1 2">
    <name type="scientific">Thalassorhabdus alkalitolerans</name>
    <dbReference type="NCBI Taxonomy" id="2282697"/>
    <lineage>
        <taxon>Bacteria</taxon>
        <taxon>Bacillati</taxon>
        <taxon>Bacillota</taxon>
        <taxon>Bacilli</taxon>
        <taxon>Bacillales</taxon>
        <taxon>Bacillaceae</taxon>
        <taxon>Thalassorhabdus</taxon>
    </lineage>
</organism>
<dbReference type="RefSeq" id="WP_385938413.1">
    <property type="nucleotide sequence ID" value="NZ_JBHSOZ010000003.1"/>
</dbReference>
<gene>
    <name evidence="1" type="ORF">ACFPU1_02970</name>
</gene>
<protein>
    <submittedName>
        <fullName evidence="1">Uncharacterized protein</fullName>
    </submittedName>
</protein>
<accession>A0ABW0YH56</accession>
<proteinExistence type="predicted"/>
<dbReference type="EMBL" id="JBHSOZ010000003">
    <property type="protein sequence ID" value="MFC5711735.1"/>
    <property type="molecule type" value="Genomic_DNA"/>
</dbReference>
<evidence type="ECO:0000313" key="2">
    <source>
        <dbReference type="Proteomes" id="UP001596142"/>
    </source>
</evidence>